<dbReference type="InterPro" id="IPR013655">
    <property type="entry name" value="PAS_fold_3"/>
</dbReference>
<feature type="domain" description="PAS" evidence="4">
    <location>
        <begin position="17"/>
        <end position="73"/>
    </location>
</feature>
<dbReference type="Proteomes" id="UP001168540">
    <property type="component" value="Unassembled WGS sequence"/>
</dbReference>
<feature type="domain" description="Methyl-accepting transducer" evidence="3">
    <location>
        <begin position="252"/>
        <end position="439"/>
    </location>
</feature>
<dbReference type="InterPro" id="IPR004090">
    <property type="entry name" value="Chemotax_Me-accpt_rcpt"/>
</dbReference>
<keyword evidence="2" id="KW-0175">Coiled coil</keyword>
<accession>A0ABT7XJC8</accession>
<evidence type="ECO:0000313" key="6">
    <source>
        <dbReference type="EMBL" id="MDN0073889.1"/>
    </source>
</evidence>
<dbReference type="PANTHER" id="PTHR24422">
    <property type="entry name" value="CHEMOTAXIS PROTEIN METHYLTRANSFERASE"/>
    <property type="match status" value="1"/>
</dbReference>
<dbReference type="RefSeq" id="WP_289828437.1">
    <property type="nucleotide sequence ID" value="NZ_JAUEDK010000004.1"/>
</dbReference>
<reference evidence="6" key="1">
    <citation type="submission" date="2023-06" db="EMBL/GenBank/DDBJ databases">
        <authorList>
            <person name="Zhang S."/>
        </authorList>
    </citation>
    <scope>NUCLEOTIDE SEQUENCE</scope>
    <source>
        <strain evidence="6">SG2303</strain>
    </source>
</reference>
<dbReference type="InterPro" id="IPR001610">
    <property type="entry name" value="PAC"/>
</dbReference>
<comment type="caution">
    <text evidence="6">The sequence shown here is derived from an EMBL/GenBank/DDBJ whole genome shotgun (WGS) entry which is preliminary data.</text>
</comment>
<evidence type="ECO:0000259" key="5">
    <source>
        <dbReference type="PROSITE" id="PS50113"/>
    </source>
</evidence>
<dbReference type="PROSITE" id="PS50112">
    <property type="entry name" value="PAS"/>
    <property type="match status" value="2"/>
</dbReference>
<dbReference type="CDD" id="cd11386">
    <property type="entry name" value="MCP_signal"/>
    <property type="match status" value="1"/>
</dbReference>
<dbReference type="PANTHER" id="PTHR24422:SF10">
    <property type="entry name" value="CHEMOTAXIS PROTEIN METHYLTRANSFERASE 2"/>
    <property type="match status" value="1"/>
</dbReference>
<dbReference type="SUPFAM" id="SSF58104">
    <property type="entry name" value="Methyl-accepting chemotaxis protein (MCP) signaling domain"/>
    <property type="match status" value="1"/>
</dbReference>
<feature type="coiled-coil region" evidence="2">
    <location>
        <begin position="290"/>
        <end position="317"/>
    </location>
</feature>
<sequence>MFTSRKLQRQLASTQEELQHLKNLVAALHSTTAVIEFSADGSVLEANELFCRTMGYRPDEVCGAHHRQFCPPEFANSADYGQFWARLRQGESFRGRFKRRHRNGNTVWLEASYFPVRNAAGQIERVVKIASDITARASEALHTQSLVSALGRSMAVIEFDLDGRVLDANDNFLAITGYRRDEIIGRNHSALCPRDYATSAEYQQFWAKLRAGHFYAGQCERVAKNGDALWLEATYNPVKDDDGKVYRVIKFASDISQRVKRHQAEQHSAQTAFEISQQTQNLSANGEQVIWQAIDKMHKLEQQVRGASEQIGTLGEQTRAITSIVNTIKDVADQTNLLALNAAIEAARAGEQGRGFAVVADEVRKLAERTGNSTAEIARTIDQIQADTHSMIAHMNDSLAEVEEGTLLANEAGDAIKQIREGAQRVVEVVNEFSSTLKD</sequence>
<dbReference type="PROSITE" id="PS50111">
    <property type="entry name" value="CHEMOTAXIS_TRANSDUC_2"/>
    <property type="match status" value="1"/>
</dbReference>
<dbReference type="Gene3D" id="1.10.287.950">
    <property type="entry name" value="Methyl-accepting chemotaxis protein"/>
    <property type="match status" value="1"/>
</dbReference>
<protein>
    <submittedName>
        <fullName evidence="6">PAS domain-containing methyl-accepting chemotaxis protein</fullName>
    </submittedName>
</protein>
<keyword evidence="1" id="KW-0807">Transducer</keyword>
<dbReference type="NCBIfam" id="TIGR00229">
    <property type="entry name" value="sensory_box"/>
    <property type="match status" value="2"/>
</dbReference>
<dbReference type="Pfam" id="PF08447">
    <property type="entry name" value="PAS_3"/>
    <property type="match status" value="2"/>
</dbReference>
<feature type="coiled-coil region" evidence="2">
    <location>
        <begin position="4"/>
        <end position="31"/>
    </location>
</feature>
<proteinExistence type="predicted"/>
<evidence type="ECO:0000313" key="7">
    <source>
        <dbReference type="Proteomes" id="UP001168540"/>
    </source>
</evidence>
<evidence type="ECO:0000256" key="2">
    <source>
        <dbReference type="SAM" id="Coils"/>
    </source>
</evidence>
<feature type="domain" description="PAC" evidence="5">
    <location>
        <begin position="215"/>
        <end position="267"/>
    </location>
</feature>
<dbReference type="EMBL" id="JAUEDK010000004">
    <property type="protein sequence ID" value="MDN0073889.1"/>
    <property type="molecule type" value="Genomic_DNA"/>
</dbReference>
<dbReference type="InterPro" id="IPR000700">
    <property type="entry name" value="PAS-assoc_C"/>
</dbReference>
<dbReference type="SMART" id="SM00086">
    <property type="entry name" value="PAC"/>
    <property type="match status" value="2"/>
</dbReference>
<dbReference type="SUPFAM" id="SSF55785">
    <property type="entry name" value="PYP-like sensor domain (PAS domain)"/>
    <property type="match status" value="2"/>
</dbReference>
<evidence type="ECO:0000256" key="1">
    <source>
        <dbReference type="PROSITE-ProRule" id="PRU00284"/>
    </source>
</evidence>
<dbReference type="Gene3D" id="3.30.450.20">
    <property type="entry name" value="PAS domain"/>
    <property type="match status" value="2"/>
</dbReference>
<dbReference type="PROSITE" id="PS50113">
    <property type="entry name" value="PAC"/>
    <property type="match status" value="2"/>
</dbReference>
<feature type="domain" description="PAS" evidence="4">
    <location>
        <begin position="156"/>
        <end position="187"/>
    </location>
</feature>
<gene>
    <name evidence="6" type="ORF">QU481_03155</name>
</gene>
<organism evidence="6 7">
    <name type="scientific">Crenobacter oryzisoli</name>
    <dbReference type="NCBI Taxonomy" id="3056844"/>
    <lineage>
        <taxon>Bacteria</taxon>
        <taxon>Pseudomonadati</taxon>
        <taxon>Pseudomonadota</taxon>
        <taxon>Betaproteobacteria</taxon>
        <taxon>Neisseriales</taxon>
        <taxon>Neisseriaceae</taxon>
        <taxon>Crenobacter</taxon>
    </lineage>
</organism>
<dbReference type="InterPro" id="IPR035965">
    <property type="entry name" value="PAS-like_dom_sf"/>
</dbReference>
<dbReference type="InterPro" id="IPR004089">
    <property type="entry name" value="MCPsignal_dom"/>
</dbReference>
<evidence type="ECO:0000259" key="4">
    <source>
        <dbReference type="PROSITE" id="PS50112"/>
    </source>
</evidence>
<dbReference type="InterPro" id="IPR000014">
    <property type="entry name" value="PAS"/>
</dbReference>
<dbReference type="PRINTS" id="PR00260">
    <property type="entry name" value="CHEMTRNSDUCR"/>
</dbReference>
<dbReference type="SMART" id="SM00283">
    <property type="entry name" value="MA"/>
    <property type="match status" value="1"/>
</dbReference>
<dbReference type="InterPro" id="IPR050903">
    <property type="entry name" value="Bact_Chemotaxis_MeTrfase"/>
</dbReference>
<dbReference type="CDD" id="cd00130">
    <property type="entry name" value="PAS"/>
    <property type="match status" value="2"/>
</dbReference>
<dbReference type="Pfam" id="PF00015">
    <property type="entry name" value="MCPsignal"/>
    <property type="match status" value="1"/>
</dbReference>
<dbReference type="SMART" id="SM00091">
    <property type="entry name" value="PAS"/>
    <property type="match status" value="2"/>
</dbReference>
<name>A0ABT7XJC8_9NEIS</name>
<feature type="domain" description="PAC" evidence="5">
    <location>
        <begin position="91"/>
        <end position="145"/>
    </location>
</feature>
<keyword evidence="7" id="KW-1185">Reference proteome</keyword>
<evidence type="ECO:0000259" key="3">
    <source>
        <dbReference type="PROSITE" id="PS50111"/>
    </source>
</evidence>